<dbReference type="GO" id="GO:0005840">
    <property type="term" value="C:ribosome"/>
    <property type="evidence" value="ECO:0007669"/>
    <property type="project" value="UniProtKB-KW"/>
</dbReference>
<dbReference type="Gene3D" id="2.30.30.30">
    <property type="match status" value="1"/>
</dbReference>
<sequence length="76" mass="8141">MILSIGRVCKKVKGKDAGKYCVVVDKAGKTVVVDGRGMKRSKSDIFHLVPMPVTIDITKNDNNEAIVKKLAGAGIN</sequence>
<dbReference type="EMBL" id="CCXY01000141">
    <property type="protein sequence ID" value="CEG12402.1"/>
    <property type="molecule type" value="Genomic_DNA"/>
</dbReference>
<dbReference type="SUPFAM" id="SSF50104">
    <property type="entry name" value="Translation proteins SH3-like domain"/>
    <property type="match status" value="1"/>
</dbReference>
<dbReference type="InterPro" id="IPR008991">
    <property type="entry name" value="Translation_prot_SH3-like_sf"/>
</dbReference>
<gene>
    <name evidence="1" type="primary">rpl14e</name>
    <name evidence="1" type="ORF">MSIBF_A2250004</name>
</gene>
<name>A0A098E8P7_9ZZZZ</name>
<reference evidence="1" key="1">
    <citation type="submission" date="2014-09" db="EMBL/GenBank/DDBJ databases">
        <authorList>
            <person name="Probst J Alexander"/>
        </authorList>
    </citation>
    <scope>NUCLEOTIDE SEQUENCE</scope>
</reference>
<organism evidence="1">
    <name type="scientific">groundwater metagenome</name>
    <dbReference type="NCBI Taxonomy" id="717931"/>
    <lineage>
        <taxon>unclassified sequences</taxon>
        <taxon>metagenomes</taxon>
        <taxon>ecological metagenomes</taxon>
    </lineage>
</organism>
<protein>
    <submittedName>
        <fullName evidence="1">50S ribosomal protein L14e</fullName>
    </submittedName>
</protein>
<accession>A0A098E8P7</accession>
<proteinExistence type="predicted"/>
<keyword evidence="1" id="KW-0687">Ribonucleoprotein</keyword>
<dbReference type="InterPro" id="IPR014722">
    <property type="entry name" value="Rib_uL2_dom2"/>
</dbReference>
<dbReference type="AlphaFoldDB" id="A0A098E8P7"/>
<keyword evidence="1" id="KW-0689">Ribosomal protein</keyword>
<evidence type="ECO:0000313" key="1">
    <source>
        <dbReference type="EMBL" id="CEG12402.1"/>
    </source>
</evidence>